<dbReference type="Proteomes" id="UP000694397">
    <property type="component" value="Chromosome 3"/>
</dbReference>
<reference evidence="2" key="3">
    <citation type="submission" date="2025-09" db="UniProtKB">
        <authorList>
            <consortium name="Ensembl"/>
        </authorList>
    </citation>
    <scope>IDENTIFICATION</scope>
</reference>
<dbReference type="GeneTree" id="ENSGT00530000063936"/>
<accession>A0A8C9V5Q4</accession>
<reference evidence="2" key="2">
    <citation type="submission" date="2025-08" db="UniProtKB">
        <authorList>
            <consortium name="Ensembl"/>
        </authorList>
    </citation>
    <scope>IDENTIFICATION</scope>
</reference>
<organism evidence="2 3">
    <name type="scientific">Scleropages formosus</name>
    <name type="common">Asian bonytongue</name>
    <name type="synonym">Osteoglossum formosum</name>
    <dbReference type="NCBI Taxonomy" id="113540"/>
    <lineage>
        <taxon>Eukaryota</taxon>
        <taxon>Metazoa</taxon>
        <taxon>Chordata</taxon>
        <taxon>Craniata</taxon>
        <taxon>Vertebrata</taxon>
        <taxon>Euteleostomi</taxon>
        <taxon>Actinopterygii</taxon>
        <taxon>Neopterygii</taxon>
        <taxon>Teleostei</taxon>
        <taxon>Osteoglossocephala</taxon>
        <taxon>Osteoglossomorpha</taxon>
        <taxon>Osteoglossiformes</taxon>
        <taxon>Osteoglossidae</taxon>
        <taxon>Scleropages</taxon>
    </lineage>
</organism>
<evidence type="ECO:0000313" key="3">
    <source>
        <dbReference type="Proteomes" id="UP000694397"/>
    </source>
</evidence>
<reference evidence="2 3" key="1">
    <citation type="submission" date="2019-04" db="EMBL/GenBank/DDBJ databases">
        <authorList>
            <consortium name="Wellcome Sanger Institute Data Sharing"/>
        </authorList>
    </citation>
    <scope>NUCLEOTIDE SEQUENCE [LARGE SCALE GENOMIC DNA]</scope>
</reference>
<sequence>MENKTNGSVDTKNLLENGQFPDPADWAVADVVDYFKAAGFEEQATAFQDQWTWRRLDPNAGSFIHNQGIRCVLGVGRSIGELNRGEDPKSWSRDKAGSRYQRDVERDWGTMRSRT</sequence>
<name>A0A8C9V5Q4_SCLFO</name>
<proteinExistence type="predicted"/>
<evidence type="ECO:0000313" key="2">
    <source>
        <dbReference type="Ensembl" id="ENSSFOP00015024529.2"/>
    </source>
</evidence>
<gene>
    <name evidence="2" type="primary">SAMD13</name>
</gene>
<feature type="region of interest" description="Disordered" evidence="1">
    <location>
        <begin position="80"/>
        <end position="115"/>
    </location>
</feature>
<dbReference type="Ensembl" id="ENSSFOT00015024797.2">
    <property type="protein sequence ID" value="ENSSFOP00015024529.2"/>
    <property type="gene ID" value="ENSSFOG00015015773.2"/>
</dbReference>
<evidence type="ECO:0000256" key="1">
    <source>
        <dbReference type="SAM" id="MobiDB-lite"/>
    </source>
</evidence>
<dbReference type="AlphaFoldDB" id="A0A8C9V5Q4"/>
<dbReference type="OrthoDB" id="10004495at2759"/>
<keyword evidence="3" id="KW-1185">Reference proteome</keyword>
<feature type="compositionally biased region" description="Basic and acidic residues" evidence="1">
    <location>
        <begin position="83"/>
        <end position="109"/>
    </location>
</feature>
<protein>
    <submittedName>
        <fullName evidence="2">Sterile alpha motif domain containing 13</fullName>
    </submittedName>
</protein>